<keyword evidence="2" id="KW-1133">Transmembrane helix</keyword>
<proteinExistence type="predicted"/>
<evidence type="ECO:0000313" key="3">
    <source>
        <dbReference type="EnsemblMetazoa" id="GPPI018738-PA"/>
    </source>
</evidence>
<feature type="transmembrane region" description="Helical" evidence="2">
    <location>
        <begin position="20"/>
        <end position="38"/>
    </location>
</feature>
<accession>A0A1B0B4P5</accession>
<dbReference type="EMBL" id="JXJN01008378">
    <property type="status" value="NOT_ANNOTATED_CDS"/>
    <property type="molecule type" value="Genomic_DNA"/>
</dbReference>
<feature type="region of interest" description="Disordered" evidence="1">
    <location>
        <begin position="1"/>
        <end position="21"/>
    </location>
</feature>
<evidence type="ECO:0000256" key="1">
    <source>
        <dbReference type="SAM" id="MobiDB-lite"/>
    </source>
</evidence>
<sequence>MREDQSQSVSHLAEPVHSGSSSLSLFSIYFWLITIFGAKNGKKYYKNIQQDQDPGSILSIHWVKKHINHTINIGNTHNNNQTI</sequence>
<keyword evidence="2" id="KW-0472">Membrane</keyword>
<protein>
    <submittedName>
        <fullName evidence="3">Uncharacterized protein</fullName>
    </submittedName>
</protein>
<evidence type="ECO:0000256" key="2">
    <source>
        <dbReference type="SAM" id="Phobius"/>
    </source>
</evidence>
<dbReference type="EnsemblMetazoa" id="GPPI018738-RA">
    <property type="protein sequence ID" value="GPPI018738-PA"/>
    <property type="gene ID" value="GPPI018738"/>
</dbReference>
<reference evidence="4" key="1">
    <citation type="submission" date="2015-01" db="EMBL/GenBank/DDBJ databases">
        <authorList>
            <person name="Aksoy S."/>
            <person name="Warren W."/>
            <person name="Wilson R.K."/>
        </authorList>
    </citation>
    <scope>NUCLEOTIDE SEQUENCE [LARGE SCALE GENOMIC DNA]</scope>
    <source>
        <strain evidence="4">IAEA</strain>
    </source>
</reference>
<reference evidence="3" key="2">
    <citation type="submission" date="2020-05" db="UniProtKB">
        <authorList>
            <consortium name="EnsemblMetazoa"/>
        </authorList>
    </citation>
    <scope>IDENTIFICATION</scope>
    <source>
        <strain evidence="3">IAEA</strain>
    </source>
</reference>
<keyword evidence="4" id="KW-1185">Reference proteome</keyword>
<evidence type="ECO:0000313" key="4">
    <source>
        <dbReference type="Proteomes" id="UP000092460"/>
    </source>
</evidence>
<organism evidence="3 4">
    <name type="scientific">Glossina palpalis gambiensis</name>
    <dbReference type="NCBI Taxonomy" id="67801"/>
    <lineage>
        <taxon>Eukaryota</taxon>
        <taxon>Metazoa</taxon>
        <taxon>Ecdysozoa</taxon>
        <taxon>Arthropoda</taxon>
        <taxon>Hexapoda</taxon>
        <taxon>Insecta</taxon>
        <taxon>Pterygota</taxon>
        <taxon>Neoptera</taxon>
        <taxon>Endopterygota</taxon>
        <taxon>Diptera</taxon>
        <taxon>Brachycera</taxon>
        <taxon>Muscomorpha</taxon>
        <taxon>Hippoboscoidea</taxon>
        <taxon>Glossinidae</taxon>
        <taxon>Glossina</taxon>
    </lineage>
</organism>
<dbReference type="VEuPathDB" id="VectorBase:GPPI018738"/>
<name>A0A1B0B4P5_9MUSC</name>
<feature type="compositionally biased region" description="Polar residues" evidence="1">
    <location>
        <begin position="1"/>
        <end position="10"/>
    </location>
</feature>
<keyword evidence="2" id="KW-0812">Transmembrane</keyword>
<dbReference type="Proteomes" id="UP000092460">
    <property type="component" value="Unassembled WGS sequence"/>
</dbReference>
<dbReference type="AlphaFoldDB" id="A0A1B0B4P5"/>